<protein>
    <submittedName>
        <fullName evidence="2">Uncharacterized protein</fullName>
    </submittedName>
</protein>
<gene>
    <name evidence="2" type="ORF">SAMN05192561_1053</name>
</gene>
<keyword evidence="3" id="KW-1185">Reference proteome</keyword>
<evidence type="ECO:0000256" key="1">
    <source>
        <dbReference type="SAM" id="MobiDB-lite"/>
    </source>
</evidence>
<dbReference type="Proteomes" id="UP000199215">
    <property type="component" value="Unassembled WGS sequence"/>
</dbReference>
<evidence type="ECO:0000313" key="3">
    <source>
        <dbReference type="Proteomes" id="UP000199215"/>
    </source>
</evidence>
<organism evidence="2 3">
    <name type="scientific">Halopenitus malekzadehii</name>
    <dbReference type="NCBI Taxonomy" id="1267564"/>
    <lineage>
        <taxon>Archaea</taxon>
        <taxon>Methanobacteriati</taxon>
        <taxon>Methanobacteriota</taxon>
        <taxon>Stenosarchaea group</taxon>
        <taxon>Halobacteria</taxon>
        <taxon>Halobacteriales</taxon>
        <taxon>Haloferacaceae</taxon>
        <taxon>Halopenitus</taxon>
    </lineage>
</organism>
<evidence type="ECO:0000313" key="2">
    <source>
        <dbReference type="EMBL" id="SEH53139.1"/>
    </source>
</evidence>
<feature type="compositionally biased region" description="Polar residues" evidence="1">
    <location>
        <begin position="342"/>
        <end position="359"/>
    </location>
</feature>
<dbReference type="EMBL" id="FNWU01000005">
    <property type="protein sequence ID" value="SEH53139.1"/>
    <property type="molecule type" value="Genomic_DNA"/>
</dbReference>
<name>A0A1H6J2M4_9EURY</name>
<dbReference type="AlphaFoldDB" id="A0A1H6J2M4"/>
<reference evidence="2 3" key="1">
    <citation type="submission" date="2016-10" db="EMBL/GenBank/DDBJ databases">
        <authorList>
            <person name="de Groot N.N."/>
        </authorList>
    </citation>
    <scope>NUCLEOTIDE SEQUENCE [LARGE SCALE GENOMIC DNA]</scope>
    <source>
        <strain evidence="2 3">IBRC-M10418</strain>
    </source>
</reference>
<dbReference type="STRING" id="1267564.SAMN05192561_1053"/>
<accession>A0A1H6J2M4</accession>
<proteinExistence type="predicted"/>
<feature type="region of interest" description="Disordered" evidence="1">
    <location>
        <begin position="342"/>
        <end position="367"/>
    </location>
</feature>
<sequence length="915" mass="94185">MSNASDASTVEFNATPNASADAVTVTLENNASETAAGYEANGTITPSTLDLTGSDSVDVQTSTEDLLVTPTKESIEVAGSTGGEDAQNFDVDVVGSNNQAPGSGNLDNATVTISGDDVGISEQEVVLNSSNNADGTASFSGLYPEQAGEITVDVVAYKTDGTEVTDSASVSVTGDQFNSFSPTSATIDDTIEASLQVTDADGAPLNNRVVNLTHEDSSGFNVTDADTSSNDYQTGQNITIDGPNGEVKVDGTPVATFSSINNGEYSASNISFDATGSVSLEVVNAAGSDTRVNATDVLSVTGAEVYEVSSDTTPALAGVSEMHNLTVTEDGQIVNGSDLSSFTVTQTHDGSETQLSPSPVDTDDDGTNDALQVSVSATNASDTLELRVDDGNARTGSTTIDVVAPDITASINDQEGNALTEGLNSTVVYTVEDPRAGESGTFANGEIALTAVNTTYVVNGTSLADGDSPQTYTLDENGQTTVTVGVQPFGEDASAPFELVHNANDSAGSSTAAGDVSLPAESPSIYLFENGERADVPANVEPNTEVDYTFEVTDANDQNLPVDGVGFETNGGNLGVDTTLDEGFVDVSGDIGSGTVDLNINDTGVSATTLDSIVALETADLNLSADSTTVTQNDSIEFTLERLDRDRQTIGQLTITDADGNVVAENLEIDGTESVTFDTATYSAGDYTVEATKTASSQKTFNADTVNVTVEEPAGPEGYAITNVSLEPNTVESNTTVDHDLSYTVTNASNDGDSDEYTITLPASASFEGSAPNSLNVTDANGDEISISDSASLADANGGTDNQIVFGIQPDSDYDTSAVTVDANVTVAFPEVSNETAADVTLDVSDSTQGDTSATTTVTITPADGEGEFDPVAEYGNEQGEVATDGLITAIGDWRNDDLTTEELLAVIQQWRSDN</sequence>